<evidence type="ECO:0000313" key="1">
    <source>
        <dbReference type="EMBL" id="TYP90870.1"/>
    </source>
</evidence>
<accession>A0A5D3YE01</accession>
<dbReference type="Proteomes" id="UP000324176">
    <property type="component" value="Unassembled WGS sequence"/>
</dbReference>
<gene>
    <name evidence="1" type="ORF">BCL69_101327</name>
</gene>
<organism evidence="1 2">
    <name type="scientific">Nitrosomonas communis</name>
    <dbReference type="NCBI Taxonomy" id="44574"/>
    <lineage>
        <taxon>Bacteria</taxon>
        <taxon>Pseudomonadati</taxon>
        <taxon>Pseudomonadota</taxon>
        <taxon>Betaproteobacteria</taxon>
        <taxon>Nitrosomonadales</taxon>
        <taxon>Nitrosomonadaceae</taxon>
        <taxon>Nitrosomonas</taxon>
    </lineage>
</organism>
<name>A0A5D3YE01_9PROT</name>
<sequence>MTDLLFLGGESILLSVHPKGVPADLNQVNTSPAGIVEYLYSGNSMPSR</sequence>
<dbReference type="EMBL" id="VNHT01000013">
    <property type="protein sequence ID" value="TYP90870.1"/>
    <property type="molecule type" value="Genomic_DNA"/>
</dbReference>
<evidence type="ECO:0000313" key="2">
    <source>
        <dbReference type="Proteomes" id="UP000324176"/>
    </source>
</evidence>
<comment type="caution">
    <text evidence="1">The sequence shown here is derived from an EMBL/GenBank/DDBJ whole genome shotgun (WGS) entry which is preliminary data.</text>
</comment>
<proteinExistence type="predicted"/>
<dbReference type="AlphaFoldDB" id="A0A5D3YE01"/>
<protein>
    <submittedName>
        <fullName evidence="1">Uncharacterized protein</fullName>
    </submittedName>
</protein>
<reference evidence="1 2" key="1">
    <citation type="submission" date="2019-07" db="EMBL/GenBank/DDBJ databases">
        <title>Active sludge and wastewater microbial communities from Klosterneuburg, Austria.</title>
        <authorList>
            <person name="Wagner M."/>
        </authorList>
    </citation>
    <scope>NUCLEOTIDE SEQUENCE [LARGE SCALE GENOMIC DNA]</scope>
    <source>
        <strain evidence="1 2">Nm2</strain>
    </source>
</reference>